<proteinExistence type="predicted"/>
<evidence type="ECO:0000256" key="1">
    <source>
        <dbReference type="SAM" id="MobiDB-lite"/>
    </source>
</evidence>
<evidence type="ECO:0000256" key="2">
    <source>
        <dbReference type="SAM" id="Phobius"/>
    </source>
</evidence>
<comment type="caution">
    <text evidence="3">The sequence shown here is derived from an EMBL/GenBank/DDBJ whole genome shotgun (WGS) entry which is preliminary data.</text>
</comment>
<evidence type="ECO:0000313" key="4">
    <source>
        <dbReference type="Proteomes" id="UP000199727"/>
    </source>
</evidence>
<dbReference type="OrthoDB" id="2575005at2759"/>
<organism evidence="3 4">
    <name type="scientific">Cryptococcus neoformans Tu259-1</name>
    <dbReference type="NCBI Taxonomy" id="1230072"/>
    <lineage>
        <taxon>Eukaryota</taxon>
        <taxon>Fungi</taxon>
        <taxon>Dikarya</taxon>
        <taxon>Basidiomycota</taxon>
        <taxon>Agaricomycotina</taxon>
        <taxon>Tremellomycetes</taxon>
        <taxon>Tremellales</taxon>
        <taxon>Cryptococcaceae</taxon>
        <taxon>Cryptococcus</taxon>
        <taxon>Cryptococcus neoformans species complex</taxon>
    </lineage>
</organism>
<protein>
    <submittedName>
        <fullName evidence="3">Uncharacterized protein</fullName>
    </submittedName>
</protein>
<accession>A0A854Q4U1</accession>
<name>A0A854Q4U1_CRYNE</name>
<evidence type="ECO:0000313" key="3">
    <source>
        <dbReference type="EMBL" id="OXG10242.1"/>
    </source>
</evidence>
<keyword evidence="2" id="KW-0472">Membrane</keyword>
<feature type="compositionally biased region" description="Polar residues" evidence="1">
    <location>
        <begin position="11"/>
        <end position="20"/>
    </location>
</feature>
<feature type="region of interest" description="Disordered" evidence="1">
    <location>
        <begin position="1"/>
        <end position="68"/>
    </location>
</feature>
<keyword evidence="2" id="KW-0812">Transmembrane</keyword>
<sequence length="303" mass="33510">MIEPIVDPSLRKSSITGTSTGKRKAKGGSKFGNAGTTSRRGRGRPRRAMGSEDGVTGDSSIDGQTPHVEDVYNAENSKRLRIDSPFKPHAAIQGLKETFHGSGSSTAGPSRKSSHSAAAGMDSLASVAVAHDPRRNSTNNRPPYPFGLTPFRYPCHNLDLPPLPPGNPNDPNFRPFDPRAFHEDSAASTLSSNGTTTGNMLLAIIIIILRSLIIIGVIIGRVRQSWRPMLMRLMSPYRHYYLLLNTMGWMGWGIMRGMDLIRVYRKQISLLFERVVGSYAQNNCDHTARCHMGLEYFLRTLFR</sequence>
<dbReference type="Proteomes" id="UP000199727">
    <property type="component" value="Unassembled WGS sequence"/>
</dbReference>
<feature type="transmembrane region" description="Helical" evidence="2">
    <location>
        <begin position="200"/>
        <end position="219"/>
    </location>
</feature>
<dbReference type="AlphaFoldDB" id="A0A854Q4U1"/>
<reference evidence="3 4" key="1">
    <citation type="submission" date="2017-06" db="EMBL/GenBank/DDBJ databases">
        <title>Global population genomics of the pathogenic fungus Cryptococcus neoformans var. grubii.</title>
        <authorList>
            <person name="Cuomo C."/>
            <person name="Litvintseva A."/>
            <person name="Chen Y."/>
            <person name="Young S."/>
            <person name="Zeng Q."/>
            <person name="Chapman S."/>
            <person name="Gujja S."/>
            <person name="Saif S."/>
            <person name="Birren B."/>
        </authorList>
    </citation>
    <scope>NUCLEOTIDE SEQUENCE [LARGE SCALE GENOMIC DNA]</scope>
    <source>
        <strain evidence="3 4">Tu259-1</strain>
    </source>
</reference>
<feature type="region of interest" description="Disordered" evidence="1">
    <location>
        <begin position="99"/>
        <end position="120"/>
    </location>
</feature>
<gene>
    <name evidence="3" type="ORF">C361_06936</name>
</gene>
<keyword evidence="2" id="KW-1133">Transmembrane helix</keyword>
<feature type="region of interest" description="Disordered" evidence="1">
    <location>
        <begin position="159"/>
        <end position="178"/>
    </location>
</feature>
<dbReference type="EMBL" id="AMKT01000113">
    <property type="protein sequence ID" value="OXG10242.1"/>
    <property type="molecule type" value="Genomic_DNA"/>
</dbReference>